<keyword evidence="2" id="KW-1185">Reference proteome</keyword>
<evidence type="ECO:0008006" key="3">
    <source>
        <dbReference type="Google" id="ProtNLM"/>
    </source>
</evidence>
<dbReference type="AlphaFoldDB" id="Q3SM17"/>
<reference evidence="1 2" key="1">
    <citation type="journal article" date="2006" name="J. Bacteriol.">
        <title>The genome sequence of the obligately chemolithoautotrophic, facultatively anaerobic bacterium Thiobacillus denitrificans.</title>
        <authorList>
            <person name="Beller H.R."/>
            <person name="Chain P.S."/>
            <person name="Letain T.E."/>
            <person name="Chakicherla A."/>
            <person name="Larimer F.W."/>
            <person name="Richardson P.M."/>
            <person name="Coleman M.A."/>
            <person name="Wood A.P."/>
            <person name="Kelly D.P."/>
        </authorList>
    </citation>
    <scope>NUCLEOTIDE SEQUENCE [LARGE SCALE GENOMIC DNA]</scope>
    <source>
        <strain evidence="1 2">ATCC 25259</strain>
    </source>
</reference>
<dbReference type="PANTHER" id="PTHR46523">
    <property type="entry name" value="DCTP PYROPHOSPHATASE 1"/>
    <property type="match status" value="1"/>
</dbReference>
<dbReference type="EMBL" id="CP000116">
    <property type="protein sequence ID" value="AAZ96233.1"/>
    <property type="molecule type" value="Genomic_DNA"/>
</dbReference>
<dbReference type="PIRSF" id="PIRSF029826">
    <property type="entry name" value="UCP029826_pph"/>
    <property type="match status" value="1"/>
</dbReference>
<dbReference type="eggNOG" id="COG1694">
    <property type="taxonomic scope" value="Bacteria"/>
</dbReference>
<dbReference type="RefSeq" id="WP_011310793.1">
    <property type="nucleotide sequence ID" value="NC_007404.1"/>
</dbReference>
<dbReference type="CDD" id="cd11537">
    <property type="entry name" value="NTP-PPase_RS21-C6_like"/>
    <property type="match status" value="1"/>
</dbReference>
<evidence type="ECO:0000313" key="2">
    <source>
        <dbReference type="Proteomes" id="UP000008291"/>
    </source>
</evidence>
<dbReference type="GO" id="GO:0009143">
    <property type="term" value="P:nucleoside triphosphate catabolic process"/>
    <property type="evidence" value="ECO:0007669"/>
    <property type="project" value="InterPro"/>
</dbReference>
<dbReference type="STRING" id="292415.Tbd_0280"/>
<dbReference type="GO" id="GO:0047429">
    <property type="term" value="F:nucleoside triphosphate diphosphatase activity"/>
    <property type="evidence" value="ECO:0007669"/>
    <property type="project" value="InterPro"/>
</dbReference>
<gene>
    <name evidence="1" type="ordered locus">Tbd_0280</name>
</gene>
<accession>Q3SM17</accession>
<organism evidence="1 2">
    <name type="scientific">Thiobacillus denitrificans (strain ATCC 25259 / T1)</name>
    <dbReference type="NCBI Taxonomy" id="292415"/>
    <lineage>
        <taxon>Bacteria</taxon>
        <taxon>Pseudomonadati</taxon>
        <taxon>Pseudomonadota</taxon>
        <taxon>Betaproteobacteria</taxon>
        <taxon>Nitrosomonadales</taxon>
        <taxon>Thiobacillaceae</taxon>
        <taxon>Thiobacillus</taxon>
    </lineage>
</organism>
<dbReference type="PANTHER" id="PTHR46523:SF1">
    <property type="entry name" value="DCTP PYROPHOSPHATASE 1"/>
    <property type="match status" value="1"/>
</dbReference>
<dbReference type="Pfam" id="PF12643">
    <property type="entry name" value="MazG-like"/>
    <property type="match status" value="1"/>
</dbReference>
<dbReference type="KEGG" id="tbd:Tbd_0280"/>
<sequence length="131" mass="14923">MLPMPEHDIDDLDTLRRRIHEFAQARAWDRYHTPKNLAMALSVEAAELLEPFQWLTPEESRELGAEQHEAVRQEIADVLIYLTRLADVLEIDLLEAAADKLALNARKYPVDKAYGNALKHSCPPGDSDFSE</sequence>
<proteinExistence type="predicted"/>
<protein>
    <recommendedName>
        <fullName evidence="3">Nucleotide pyrophosphohydrolase</fullName>
    </recommendedName>
</protein>
<dbReference type="InterPro" id="IPR025984">
    <property type="entry name" value="DCTPP"/>
</dbReference>
<dbReference type="HOGENOM" id="CLU_110454_0_3_4"/>
<evidence type="ECO:0000313" key="1">
    <source>
        <dbReference type="EMBL" id="AAZ96233.1"/>
    </source>
</evidence>
<dbReference type="Proteomes" id="UP000008291">
    <property type="component" value="Chromosome"/>
</dbReference>
<dbReference type="SUPFAM" id="SSF101386">
    <property type="entry name" value="all-alpha NTP pyrophosphatases"/>
    <property type="match status" value="1"/>
</dbReference>
<dbReference type="InterPro" id="IPR052555">
    <property type="entry name" value="dCTP_Pyrophosphatase"/>
</dbReference>
<dbReference type="Gene3D" id="1.10.287.1080">
    <property type="entry name" value="MazG-like"/>
    <property type="match status" value="1"/>
</dbReference>
<name>Q3SM17_THIDA</name>